<dbReference type="SUPFAM" id="SSF52266">
    <property type="entry name" value="SGNH hydrolase"/>
    <property type="match status" value="1"/>
</dbReference>
<dbReference type="Pfam" id="PF03629">
    <property type="entry name" value="SASA"/>
    <property type="match status" value="2"/>
</dbReference>
<name>A0ABV6HSG3_9SPHI</name>
<keyword evidence="4" id="KW-1185">Reference proteome</keyword>
<feature type="domain" description="Sialate O-acetylesterase" evidence="2">
    <location>
        <begin position="120"/>
        <end position="242"/>
    </location>
</feature>
<dbReference type="Gene3D" id="3.40.50.1110">
    <property type="entry name" value="SGNH hydrolase"/>
    <property type="match status" value="2"/>
</dbReference>
<gene>
    <name evidence="3" type="ORF">ACFFI0_26090</name>
</gene>
<dbReference type="Gene3D" id="2.60.120.260">
    <property type="entry name" value="Galactose-binding domain-like"/>
    <property type="match status" value="1"/>
</dbReference>
<evidence type="ECO:0000313" key="3">
    <source>
        <dbReference type="EMBL" id="MFC0321811.1"/>
    </source>
</evidence>
<dbReference type="RefSeq" id="WP_207303780.1">
    <property type="nucleotide sequence ID" value="NZ_JBHLWO010000007.1"/>
</dbReference>
<dbReference type="PANTHER" id="PTHR22901">
    <property type="entry name" value="SIALATE O-ACETYLESTERASE"/>
    <property type="match status" value="1"/>
</dbReference>
<comment type="caution">
    <text evidence="3">The sequence shown here is derived from an EMBL/GenBank/DDBJ whole genome shotgun (WGS) entry which is preliminary data.</text>
</comment>
<organism evidence="3 4">
    <name type="scientific">Olivibacter oleidegradans</name>
    <dbReference type="NCBI Taxonomy" id="760123"/>
    <lineage>
        <taxon>Bacteria</taxon>
        <taxon>Pseudomonadati</taxon>
        <taxon>Bacteroidota</taxon>
        <taxon>Sphingobacteriia</taxon>
        <taxon>Sphingobacteriales</taxon>
        <taxon>Sphingobacteriaceae</taxon>
        <taxon>Olivibacter</taxon>
    </lineage>
</organism>
<protein>
    <submittedName>
        <fullName evidence="3">Sialate O-acetylesterase</fullName>
    </submittedName>
</protein>
<feature type="domain" description="Sialate O-acetylesterase" evidence="2">
    <location>
        <begin position="433"/>
        <end position="540"/>
    </location>
</feature>
<dbReference type="InterPro" id="IPR036514">
    <property type="entry name" value="SGNH_hydro_sf"/>
</dbReference>
<dbReference type="Proteomes" id="UP001589774">
    <property type="component" value="Unassembled WGS sequence"/>
</dbReference>
<evidence type="ECO:0000259" key="2">
    <source>
        <dbReference type="Pfam" id="PF03629"/>
    </source>
</evidence>
<accession>A0ABV6HSG3</accession>
<evidence type="ECO:0000256" key="1">
    <source>
        <dbReference type="ARBA" id="ARBA00022801"/>
    </source>
</evidence>
<dbReference type="PANTHER" id="PTHR22901:SF0">
    <property type="entry name" value="SIALATE O-ACETYLESTERASE"/>
    <property type="match status" value="1"/>
</dbReference>
<dbReference type="EMBL" id="JBHLWO010000007">
    <property type="protein sequence ID" value="MFC0321811.1"/>
    <property type="molecule type" value="Genomic_DNA"/>
</dbReference>
<reference evidence="3 4" key="1">
    <citation type="submission" date="2024-09" db="EMBL/GenBank/DDBJ databases">
        <authorList>
            <person name="Sun Q."/>
            <person name="Mori K."/>
        </authorList>
    </citation>
    <scope>NUCLEOTIDE SEQUENCE [LARGE SCALE GENOMIC DNA]</scope>
    <source>
        <strain evidence="3 4">CCM 7765</strain>
    </source>
</reference>
<dbReference type="SUPFAM" id="SSF49785">
    <property type="entry name" value="Galactose-binding domain-like"/>
    <property type="match status" value="1"/>
</dbReference>
<dbReference type="InterPro" id="IPR039329">
    <property type="entry name" value="SIAE"/>
</dbReference>
<dbReference type="InterPro" id="IPR005181">
    <property type="entry name" value="SASA"/>
</dbReference>
<evidence type="ECO:0000313" key="4">
    <source>
        <dbReference type="Proteomes" id="UP001589774"/>
    </source>
</evidence>
<keyword evidence="1" id="KW-0378">Hydrolase</keyword>
<dbReference type="InterPro" id="IPR008979">
    <property type="entry name" value="Galactose-bd-like_sf"/>
</dbReference>
<sequence>MNHILVHEAHNRRISGKYQLLFSLFSFLTFISLTSEAAIKLPRLIGNSMVLQRDHPIHLWGWADPGELIEINFRGHQRTTKANSMGDWQVYLPAMPAGGPYDMVIQGKNTIRLKNILLGDVWFCSGQSNMELPISRVAPKYQREIDTAESFTIRQFKVPLRYDFNITATDVASGNWKSVTPDEVLNFSAVGYFFAKHLQEKLRVPIGIIHCAVGGSPIEAWLSEEAIQKYPDLLAKTQRYQDSLLVDSIKKIDKRKTEIWHATLDAKDKGLTGVPKWYESSYTFQTDQVIQIPGKWDECGSVWLKKDFSVPSSLLTKEAMLHLGRIVDSDQAYINGVLVGSTGYQYPPRRYKIPPGLLKPGKNTLVVRVVTQSKHGEFIPDKDYALTTYSDTISLKGDWSFQVGALTQAFPTDLVTFQYQPTGLSNAMAAPLFPYSIKGILWYQGESNIATYQSYTALLRDLINEWRKKWNDQNLPFLYVQLPNYNPKQQQPTESAWANLREAQRLGLKTAHTNMAVAIDLGEWNDIHPLDKKNIGKRLALLALKNVYHQKGMVASGPILKSWKVKGNRVELNFDDQGAALDLRPENNLLGFTLAGTDGKFVWAKTEVRGNTIILSAPAIQQPAKVRYAWADNPIAGLYNTAGLPASPFEIDLSKQAP</sequence>
<proteinExistence type="predicted"/>